<evidence type="ECO:0000313" key="4">
    <source>
        <dbReference type="EMBL" id="WEK55430.1"/>
    </source>
</evidence>
<feature type="chain" id="PRO_5041679726" evidence="2">
    <location>
        <begin position="24"/>
        <end position="1023"/>
    </location>
</feature>
<feature type="region of interest" description="Disordered" evidence="1">
    <location>
        <begin position="348"/>
        <end position="372"/>
    </location>
</feature>
<proteinExistence type="predicted"/>
<organism evidence="4 5">
    <name type="scientific">Candidatus Cohnella colombiensis</name>
    <dbReference type="NCBI Taxonomy" id="3121368"/>
    <lineage>
        <taxon>Bacteria</taxon>
        <taxon>Bacillati</taxon>
        <taxon>Bacillota</taxon>
        <taxon>Bacilli</taxon>
        <taxon>Bacillales</taxon>
        <taxon>Paenibacillaceae</taxon>
        <taxon>Cohnella</taxon>
    </lineage>
</organism>
<keyword evidence="2" id="KW-0732">Signal</keyword>
<evidence type="ECO:0000259" key="3">
    <source>
        <dbReference type="Pfam" id="PF04773"/>
    </source>
</evidence>
<dbReference type="Proteomes" id="UP001178662">
    <property type="component" value="Chromosome"/>
</dbReference>
<protein>
    <submittedName>
        <fullName evidence="4">FecR domain-containing protein</fullName>
    </submittedName>
</protein>
<dbReference type="InterPro" id="IPR006860">
    <property type="entry name" value="FecR"/>
</dbReference>
<sequence>MRKSVIRLLALLLIALPILGVFANDAIAATSRVATISELKGTVKVKKSGGSKEFTAFAKMSLNEGDILIVGDKSSANLQFTNGTSSDDKMTVAANSMVSFSKLSTKNGTKTKVKLFNGTAWIDVKSIETKADEFTVETPTAIMGVRGTHLFVGVDPLTGLTQLFVGAGIVHTQTNNNSSNENDQRDVYPSDNALIGNFGNNDLNISIATIDLEQLLQQADANIIQAILNAAAEIIKENAQKQDAYIDGIKPTSTDEPQIRSNIDNLIGAILGQALVSGLIDNARMNALIQEVKQATGITIDRSAQLKLLEQQKKELDAQRQKLLEAKQAAEKRQQEELDKRKQQEELMKQLQQKKAEHGKKNDEQKAKQKQKAFEKYESKLSELEKARLLEDQKKRAQELAQANPSPVIIGQTSEVLLDSIDLSYYVYDEIYGHSGHVEQLASITSPMQSSHYTYSIPSNLYYVDMDLTKLATGKYANADVNVLVNGIPVVDGYDRGVGINSVVESDVWYYGLALEKNQTIVKIEVKPYGSLVTASSITIEINRPSDLPSGLGWTTTGIDWNTSQSNAVAWEESISYWSDRIEWIAKNPNALKSFVIHPSYGNSGFDQATLSFWDMESLEYEGSPEEPQVNGMTVSGLESNVLYYFNLEFKNSTNNQTYEVRLILVNMDNGDVDHYMTGEDGFEIRAIYGIENEQSISLNRSMSSQYEARIANEAIGFSYYDSYNSGLFHVVGILNLKNFEFYHYSFVFPIDVGDNYYMVYLIDAKGNSYSVPLKIVKLDKPTGVLNWSIDYKYGQQVQAPIGWTQIPPVYDSYHSFYFAQIAPRPNTQAKIKFEIDSSLYSSAFIWDYYADETVEYEISETSNTIEFNLKDRIDLGSSNLSEGFYRFTLDLLDKDGRQQKSYEFRLLVGERQPSLVISDFKDDLDNSYSVQATNAHEWSVNLEDGVSEVSFGVNMSSNSVGIYVEDDNVNVDYDDNNDKALIRLSNLAANKVYVISIDLYDRIDGRFYGTETLFIHNGNNVT</sequence>
<dbReference type="Gene3D" id="2.60.120.1440">
    <property type="match status" value="1"/>
</dbReference>
<feature type="domain" description="FecR protein" evidence="3">
    <location>
        <begin position="69"/>
        <end position="165"/>
    </location>
</feature>
<gene>
    <name evidence="4" type="ORF">P0Y55_05065</name>
</gene>
<dbReference type="AlphaFoldDB" id="A0AA95F5U4"/>
<dbReference type="PANTHER" id="PTHR38731">
    <property type="entry name" value="LIPL45-RELATED LIPOPROTEIN-RELATED"/>
    <property type="match status" value="1"/>
</dbReference>
<dbReference type="CDD" id="cd22249">
    <property type="entry name" value="UDM1_RNF168_RNF169-like"/>
    <property type="match status" value="1"/>
</dbReference>
<evidence type="ECO:0000256" key="2">
    <source>
        <dbReference type="SAM" id="SignalP"/>
    </source>
</evidence>
<dbReference type="EMBL" id="CP119317">
    <property type="protein sequence ID" value="WEK55430.1"/>
    <property type="molecule type" value="Genomic_DNA"/>
</dbReference>
<evidence type="ECO:0000256" key="1">
    <source>
        <dbReference type="SAM" id="MobiDB-lite"/>
    </source>
</evidence>
<name>A0AA95F5U4_9BACL</name>
<reference evidence="4" key="1">
    <citation type="submission" date="2023-03" db="EMBL/GenBank/DDBJ databases">
        <title>Andean soil-derived lignocellulolytic bacterial consortium as a source of novel taxa and putative plastic-active enzymes.</title>
        <authorList>
            <person name="Diaz-Garcia L."/>
            <person name="Chuvochina M."/>
            <person name="Feuerriegel G."/>
            <person name="Bunk B."/>
            <person name="Sproer C."/>
            <person name="Streit W.R."/>
            <person name="Rodriguez L.M."/>
            <person name="Overmann J."/>
            <person name="Jimenez D.J."/>
        </authorList>
    </citation>
    <scope>NUCLEOTIDE SEQUENCE</scope>
    <source>
        <strain evidence="4">MAG 2441</strain>
    </source>
</reference>
<accession>A0AA95F5U4</accession>
<feature type="signal peptide" evidence="2">
    <location>
        <begin position="1"/>
        <end position="23"/>
    </location>
</feature>
<keyword evidence="5" id="KW-1185">Reference proteome</keyword>
<evidence type="ECO:0000313" key="5">
    <source>
        <dbReference type="Proteomes" id="UP001178662"/>
    </source>
</evidence>
<dbReference type="Pfam" id="PF04773">
    <property type="entry name" value="FecR"/>
    <property type="match status" value="1"/>
</dbReference>
<dbReference type="PANTHER" id="PTHR38731:SF1">
    <property type="entry name" value="FECR PROTEIN DOMAIN-CONTAINING PROTEIN"/>
    <property type="match status" value="1"/>
</dbReference>